<reference evidence="1" key="1">
    <citation type="journal article" date="2021" name="ISME J.">
        <title>Fine-scale metabolic discontinuity in a stratified prokaryote microbiome of a Red Sea deep halocline.</title>
        <authorList>
            <person name="Michoud G."/>
            <person name="Ngugi D.K."/>
            <person name="Barozzi A."/>
            <person name="Merlino G."/>
            <person name="Calleja M.L."/>
            <person name="Delgado-Huertas A."/>
            <person name="Moran X.A.G."/>
            <person name="Daffonchio D."/>
        </authorList>
    </citation>
    <scope>NUCLEOTIDE SEQUENCE</scope>
    <source>
        <strain evidence="1">SuakinDeep_MAG55_1</strain>
    </source>
</reference>
<evidence type="ECO:0000313" key="2">
    <source>
        <dbReference type="Proteomes" id="UP000722750"/>
    </source>
</evidence>
<dbReference type="EMBL" id="JAANXD010000003">
    <property type="protein sequence ID" value="MBS1257057.1"/>
    <property type="molecule type" value="Genomic_DNA"/>
</dbReference>
<gene>
    <name evidence="1" type="ORF">MAG551_00092</name>
</gene>
<comment type="caution">
    <text evidence="1">The sequence shown here is derived from an EMBL/GenBank/DDBJ whole genome shotgun (WGS) entry which is preliminary data.</text>
</comment>
<organism evidence="1 2">
    <name type="scientific">Candidatus Scalindua arabica</name>
    <dbReference type="NCBI Taxonomy" id="1127984"/>
    <lineage>
        <taxon>Bacteria</taxon>
        <taxon>Pseudomonadati</taxon>
        <taxon>Planctomycetota</taxon>
        <taxon>Candidatus Brocadiia</taxon>
        <taxon>Candidatus Brocadiales</taxon>
        <taxon>Candidatus Scalinduaceae</taxon>
        <taxon>Candidatus Scalindua</taxon>
    </lineage>
</organism>
<accession>A0A942A3N7</accession>
<dbReference type="AlphaFoldDB" id="A0A942A3N7"/>
<protein>
    <submittedName>
        <fullName evidence="1">Uncharacterized protein</fullName>
    </submittedName>
</protein>
<name>A0A942A3N7_9BACT</name>
<evidence type="ECO:0000313" key="1">
    <source>
        <dbReference type="EMBL" id="MBS1257057.1"/>
    </source>
</evidence>
<dbReference type="Proteomes" id="UP000722750">
    <property type="component" value="Unassembled WGS sequence"/>
</dbReference>
<sequence length="115" mass="13438">MALNHLREWIAPRYKKRGGSWPPADTPEKQFSQNIYDNCPEFDTIRKLCNKSKHINRDPRTDSENSLPIDDWKDIDSVKDFDKGPAKNYSVDGGNVIGIMKKVIDFYKTEWFEKS</sequence>
<proteinExistence type="predicted"/>